<comment type="caution">
    <text evidence="11">The sequence shown here is derived from an EMBL/GenBank/DDBJ whole genome shotgun (WGS) entry which is preliminary data.</text>
</comment>
<keyword evidence="4 9" id="KW-0732">Signal</keyword>
<evidence type="ECO:0000256" key="1">
    <source>
        <dbReference type="ARBA" id="ARBA00008721"/>
    </source>
</evidence>
<evidence type="ECO:0000256" key="9">
    <source>
        <dbReference type="SAM" id="SignalP"/>
    </source>
</evidence>
<dbReference type="OrthoDB" id="536211at2759"/>
<organism evidence="11 12">
    <name type="scientific">Rhizoctonia solani 123E</name>
    <dbReference type="NCBI Taxonomy" id="1423351"/>
    <lineage>
        <taxon>Eukaryota</taxon>
        <taxon>Fungi</taxon>
        <taxon>Dikarya</taxon>
        <taxon>Basidiomycota</taxon>
        <taxon>Agaricomycotina</taxon>
        <taxon>Agaricomycetes</taxon>
        <taxon>Cantharellales</taxon>
        <taxon>Ceratobasidiaceae</taxon>
        <taxon>Rhizoctonia</taxon>
    </lineage>
</organism>
<evidence type="ECO:0000256" key="6">
    <source>
        <dbReference type="ARBA" id="ARBA00022833"/>
    </source>
</evidence>
<dbReference type="MEROPS" id="M43.008"/>
<keyword evidence="2 11" id="KW-0645">Protease</keyword>
<evidence type="ECO:0000256" key="5">
    <source>
        <dbReference type="ARBA" id="ARBA00022801"/>
    </source>
</evidence>
<dbReference type="CDD" id="cd04275">
    <property type="entry name" value="ZnMc_pappalysin_like"/>
    <property type="match status" value="1"/>
</dbReference>
<protein>
    <submittedName>
        <fullName evidence="11">Extracellular metalloprotease</fullName>
    </submittedName>
</protein>
<dbReference type="PANTHER" id="PTHR47466:SF1">
    <property type="entry name" value="METALLOPROTEASE MEP1 (AFU_ORTHOLOGUE AFUA_1G07730)-RELATED"/>
    <property type="match status" value="1"/>
</dbReference>
<dbReference type="GO" id="GO:0008237">
    <property type="term" value="F:metallopeptidase activity"/>
    <property type="evidence" value="ECO:0007669"/>
    <property type="project" value="UniProtKB-KW"/>
</dbReference>
<feature type="chain" id="PRO_5001700105" evidence="9">
    <location>
        <begin position="19"/>
        <end position="286"/>
    </location>
</feature>
<feature type="domain" description="Peptidase M43 pregnancy-associated plasma-A" evidence="10">
    <location>
        <begin position="193"/>
        <end position="277"/>
    </location>
</feature>
<dbReference type="EMBL" id="AZST01000690">
    <property type="protein sequence ID" value="KEP47632.1"/>
    <property type="molecule type" value="Genomic_DNA"/>
</dbReference>
<dbReference type="GO" id="GO:0046872">
    <property type="term" value="F:metal ion binding"/>
    <property type="evidence" value="ECO:0007669"/>
    <property type="project" value="UniProtKB-KW"/>
</dbReference>
<dbReference type="PANTHER" id="PTHR47466">
    <property type="match status" value="1"/>
</dbReference>
<dbReference type="InterPro" id="IPR008754">
    <property type="entry name" value="Peptidase_M43"/>
</dbReference>
<proteinExistence type="inferred from homology"/>
<keyword evidence="3" id="KW-0479">Metal-binding</keyword>
<reference evidence="11 12" key="1">
    <citation type="submission" date="2013-12" db="EMBL/GenBank/DDBJ databases">
        <authorList>
            <person name="Cubeta M."/>
            <person name="Pakala S."/>
            <person name="Fedorova N."/>
            <person name="Thomas E."/>
            <person name="Dean R."/>
            <person name="Jabaji S."/>
            <person name="Neate S."/>
            <person name="Toda T."/>
            <person name="Tavantzis S."/>
            <person name="Vilgalys R."/>
            <person name="Bharathan N."/>
            <person name="Pakala S."/>
            <person name="Losada L.S."/>
            <person name="Zafar N."/>
            <person name="Nierman W."/>
        </authorList>
    </citation>
    <scope>NUCLEOTIDE SEQUENCE [LARGE SCALE GENOMIC DNA]</scope>
    <source>
        <strain evidence="11 12">123E</strain>
    </source>
</reference>
<keyword evidence="7 11" id="KW-0482">Metalloprotease</keyword>
<keyword evidence="5" id="KW-0378">Hydrolase</keyword>
<dbReference type="SUPFAM" id="SSF55486">
    <property type="entry name" value="Metalloproteases ('zincins'), catalytic domain"/>
    <property type="match status" value="1"/>
</dbReference>
<evidence type="ECO:0000256" key="3">
    <source>
        <dbReference type="ARBA" id="ARBA00022723"/>
    </source>
</evidence>
<evidence type="ECO:0000256" key="8">
    <source>
        <dbReference type="ARBA" id="ARBA00023157"/>
    </source>
</evidence>
<dbReference type="Gene3D" id="3.40.390.10">
    <property type="entry name" value="Collagenase (Catalytic Domain)"/>
    <property type="match status" value="1"/>
</dbReference>
<evidence type="ECO:0000256" key="7">
    <source>
        <dbReference type="ARBA" id="ARBA00023049"/>
    </source>
</evidence>
<feature type="signal peptide" evidence="9">
    <location>
        <begin position="1"/>
        <end position="18"/>
    </location>
</feature>
<gene>
    <name evidence="11" type="ORF">V565_149040</name>
</gene>
<accession>A0A074SC81</accession>
<evidence type="ECO:0000256" key="4">
    <source>
        <dbReference type="ARBA" id="ARBA00022729"/>
    </source>
</evidence>
<evidence type="ECO:0000313" key="11">
    <source>
        <dbReference type="EMBL" id="KEP47632.1"/>
    </source>
</evidence>
<evidence type="ECO:0000256" key="2">
    <source>
        <dbReference type="ARBA" id="ARBA00022670"/>
    </source>
</evidence>
<keyword evidence="12" id="KW-1185">Reference proteome</keyword>
<name>A0A074SC81_9AGAM</name>
<evidence type="ECO:0000313" key="12">
    <source>
        <dbReference type="Proteomes" id="UP000027456"/>
    </source>
</evidence>
<comment type="similarity">
    <text evidence="1">Belongs to the peptidase M43B family.</text>
</comment>
<keyword evidence="8" id="KW-1015">Disulfide bond</keyword>
<evidence type="ECO:0000259" key="10">
    <source>
        <dbReference type="Pfam" id="PF05572"/>
    </source>
</evidence>
<keyword evidence="6" id="KW-0862">Zinc</keyword>
<dbReference type="Proteomes" id="UP000027456">
    <property type="component" value="Unassembled WGS sequence"/>
</dbReference>
<dbReference type="Pfam" id="PF05572">
    <property type="entry name" value="Peptidase_M43"/>
    <property type="match status" value="1"/>
</dbReference>
<dbReference type="AlphaFoldDB" id="A0A074SC81"/>
<sequence length="286" mass="30317">MLFISFTALALGVSSAMADSVTNMATRCASHPSATEIAVAEAHFASHTASAMSPASTQTATNIPVYWHVIQAGSALSEGNIPTSQIAESIRVLNEDYAGTGLTFDNVFTDRTTNATWFNQVEQGNAYQNAMKQALRKGNAAALNIYTVGFRNVTYEGLLGYATFPFRYAGAPMDDGVVIRYSTVPGGSAAPFNLGRTLTHEVGHWVGLYHTFQGGCSGSGDLVNDTPPQGNYTAGCPNGKDTCPGGGLDPIHNYMDYSNDACMNEFTAGQTTRIKAQMSTYRGVSA</sequence>
<dbReference type="InterPro" id="IPR024079">
    <property type="entry name" value="MetalloPept_cat_dom_sf"/>
</dbReference>
<dbReference type="GO" id="GO:0006508">
    <property type="term" value="P:proteolysis"/>
    <property type="evidence" value="ECO:0007669"/>
    <property type="project" value="UniProtKB-KW"/>
</dbReference>
<dbReference type="HOGENOM" id="CLU_048726_1_1_1"/>